<keyword evidence="2" id="KW-1185">Reference proteome</keyword>
<name>A0ACB8B247_9AGAM</name>
<dbReference type="EMBL" id="MU266634">
    <property type="protein sequence ID" value="KAH7919750.1"/>
    <property type="molecule type" value="Genomic_DNA"/>
</dbReference>
<gene>
    <name evidence="1" type="ORF">BV22DRAFT_1050852</name>
</gene>
<proteinExistence type="predicted"/>
<comment type="caution">
    <text evidence="1">The sequence shown here is derived from an EMBL/GenBank/DDBJ whole genome shotgun (WGS) entry which is preliminary data.</text>
</comment>
<evidence type="ECO:0000313" key="1">
    <source>
        <dbReference type="EMBL" id="KAH7919750.1"/>
    </source>
</evidence>
<reference evidence="1" key="1">
    <citation type="journal article" date="2021" name="New Phytol.">
        <title>Evolutionary innovations through gain and loss of genes in the ectomycorrhizal Boletales.</title>
        <authorList>
            <person name="Wu G."/>
            <person name="Miyauchi S."/>
            <person name="Morin E."/>
            <person name="Kuo A."/>
            <person name="Drula E."/>
            <person name="Varga T."/>
            <person name="Kohler A."/>
            <person name="Feng B."/>
            <person name="Cao Y."/>
            <person name="Lipzen A."/>
            <person name="Daum C."/>
            <person name="Hundley H."/>
            <person name="Pangilinan J."/>
            <person name="Johnson J."/>
            <person name="Barry K."/>
            <person name="LaButti K."/>
            <person name="Ng V."/>
            <person name="Ahrendt S."/>
            <person name="Min B."/>
            <person name="Choi I.G."/>
            <person name="Park H."/>
            <person name="Plett J.M."/>
            <person name="Magnuson J."/>
            <person name="Spatafora J.W."/>
            <person name="Nagy L.G."/>
            <person name="Henrissat B."/>
            <person name="Grigoriev I.V."/>
            <person name="Yang Z.L."/>
            <person name="Xu J."/>
            <person name="Martin F.M."/>
        </authorList>
    </citation>
    <scope>NUCLEOTIDE SEQUENCE</scope>
    <source>
        <strain evidence="1">KUC20120723A-06</strain>
    </source>
</reference>
<accession>A0ACB8B247</accession>
<dbReference type="Proteomes" id="UP000790709">
    <property type="component" value="Unassembled WGS sequence"/>
</dbReference>
<sequence>MTESHVPSRTEQQEKEEVGLAVLKPDSGIEFGESWDFTQVENVLRENLPLLFRYLDGLMAVCADESDATSTIEVGRLLPPWVLCTRSRATLKGLSRVPDGSLFNFNKGTNKSGWRQCTIFIATRQAIPESIYRKWGKANVNAAELSGSSALVGSVGKGPTVQVSTGKRHRFPEEDSNPDEDAAASDSDSIASINYLETEKITPTRSSSRLRSKKFKRNPDILDLTADETPQGSPSPQPLSEGAPEATSSSHDDPVTPLFQQHTPSPQPDDSGFSFFDIPSTPPPSESTLIVDSDYSGASLRRSHENPWVEGRQRVFKF</sequence>
<organism evidence="1 2">
    <name type="scientific">Leucogyrophana mollusca</name>
    <dbReference type="NCBI Taxonomy" id="85980"/>
    <lineage>
        <taxon>Eukaryota</taxon>
        <taxon>Fungi</taxon>
        <taxon>Dikarya</taxon>
        <taxon>Basidiomycota</taxon>
        <taxon>Agaricomycotina</taxon>
        <taxon>Agaricomycetes</taxon>
        <taxon>Agaricomycetidae</taxon>
        <taxon>Boletales</taxon>
        <taxon>Boletales incertae sedis</taxon>
        <taxon>Leucogyrophana</taxon>
    </lineage>
</organism>
<evidence type="ECO:0000313" key="2">
    <source>
        <dbReference type="Proteomes" id="UP000790709"/>
    </source>
</evidence>
<protein>
    <submittedName>
        <fullName evidence="1">Uncharacterized protein</fullName>
    </submittedName>
</protein>